<sequence length="582" mass="63282">MRPLYPNISVHGLATGMGGADAVYPALLKSQPMAASEQSVASHAKPTAHHSKLAELAVRHAIAEEGGGPERREKERRAGKLSARERVEFLLDEGTFEETDKFVTHRATDFGMDAQRVPGDGFITGYGRVQGRVVFVFAQDFTVFGGSLSEANAAKIVKIMDMAMRVGAPIVGLNDSGGARIQEGVVSLAGYTDIFLRNTLASGVVPQISAIMGPCAGGAVYSPAITDFTLMTEKTSYMFVTGPDVIKTVTHEDVTKDALGGALTHNEISGVAHFMAHDDQECLAMVRELLSFLPSNNLDDPPRKATQDDPARADAALDSIIPEESNQPYDMVDVISRVVDDGYFFQVQEYFARNIVVGFARMAGRPVGIVANQPAFLAGVLDINASVKGARFVRFCDAFNIPLITFEDVPGFMPGIQQEHGGIIRHGAKLLYAFAEATVPKLTVITRKAYGGAYCVMSSKHLRTDLNLAWPTAEIAVMGPEGAVNIVYKRELDAVVRRAEAIMPQGVSLSEEQKLEVLTEARKEKVEEFRERFANPYVAAERGYIDAVIRPSETRRRLNSALDMLATKREKNPAKKHGNIPL</sequence>
<gene>
    <name evidence="5" type="ORF">P4G45_15920</name>
    <name evidence="6" type="ORF">P8936_17130</name>
</gene>
<dbReference type="InterPro" id="IPR029045">
    <property type="entry name" value="ClpP/crotonase-like_dom_sf"/>
</dbReference>
<accession>A0AAU7D5R8</accession>
<name>A0AAU7CWA7_9BACT</name>
<dbReference type="InterPro" id="IPR034733">
    <property type="entry name" value="AcCoA_carboxyl_beta"/>
</dbReference>
<evidence type="ECO:0000256" key="1">
    <source>
        <dbReference type="ARBA" id="ARBA00006102"/>
    </source>
</evidence>
<keyword evidence="5" id="KW-0436">Ligase</keyword>
<reference evidence="5" key="1">
    <citation type="submission" date="2023-03" db="EMBL/GenBank/DDBJ databases">
        <title>Edaphobacter sp.</title>
        <authorList>
            <person name="Huber K.J."/>
            <person name="Papendorf J."/>
            <person name="Pilke C."/>
            <person name="Bunk B."/>
            <person name="Sproeer C."/>
            <person name="Pester M."/>
        </authorList>
    </citation>
    <scope>NUCLEOTIDE SEQUENCE</scope>
    <source>
        <strain evidence="5">DSM 109919</strain>
        <strain evidence="6">DSM 109920</strain>
    </source>
</reference>
<dbReference type="EMBL" id="CP121194">
    <property type="protein sequence ID" value="XBH09952.1"/>
    <property type="molecule type" value="Genomic_DNA"/>
</dbReference>
<dbReference type="PANTHER" id="PTHR43842">
    <property type="entry name" value="PROPIONYL-COA CARBOXYLASE BETA CHAIN"/>
    <property type="match status" value="1"/>
</dbReference>
<dbReference type="GO" id="GO:0004658">
    <property type="term" value="F:propionyl-CoA carboxylase activity"/>
    <property type="evidence" value="ECO:0007669"/>
    <property type="project" value="UniProtKB-ARBA"/>
</dbReference>
<feature type="domain" description="CoA carboxyltransferase N-terminal" evidence="3">
    <location>
        <begin position="49"/>
        <end position="305"/>
    </location>
</feature>
<dbReference type="InterPro" id="IPR051047">
    <property type="entry name" value="AccD/PCCB"/>
</dbReference>
<feature type="domain" description="CoA carboxyltransferase C-terminal" evidence="4">
    <location>
        <begin position="312"/>
        <end position="564"/>
    </location>
</feature>
<dbReference type="KEGG" id="epl:P4G45_15920"/>
<dbReference type="SUPFAM" id="SSF52096">
    <property type="entry name" value="ClpP/crotonase"/>
    <property type="match status" value="2"/>
</dbReference>
<evidence type="ECO:0000259" key="4">
    <source>
        <dbReference type="PROSITE" id="PS50989"/>
    </source>
</evidence>
<dbReference type="PROSITE" id="PS50989">
    <property type="entry name" value="COA_CT_CTER"/>
    <property type="match status" value="1"/>
</dbReference>
<organism evidence="5">
    <name type="scientific">Edaphobacter paludis</name>
    <dbReference type="NCBI Taxonomy" id="3035702"/>
    <lineage>
        <taxon>Bacteria</taxon>
        <taxon>Pseudomonadati</taxon>
        <taxon>Acidobacteriota</taxon>
        <taxon>Terriglobia</taxon>
        <taxon>Terriglobales</taxon>
        <taxon>Acidobacteriaceae</taxon>
        <taxon>Edaphobacter</taxon>
    </lineage>
</organism>
<comment type="similarity">
    <text evidence="1">Belongs to the AccD/PCCB family.</text>
</comment>
<dbReference type="GO" id="GO:0015977">
    <property type="term" value="P:carbon fixation"/>
    <property type="evidence" value="ECO:0007669"/>
    <property type="project" value="UniProtKB-ARBA"/>
</dbReference>
<evidence type="ECO:0000259" key="3">
    <source>
        <dbReference type="PROSITE" id="PS50980"/>
    </source>
</evidence>
<evidence type="ECO:0000313" key="6">
    <source>
        <dbReference type="EMBL" id="XBH13387.1"/>
    </source>
</evidence>
<dbReference type="InterPro" id="IPR011762">
    <property type="entry name" value="COA_CT_N"/>
</dbReference>
<dbReference type="Gene3D" id="3.90.226.10">
    <property type="entry name" value="2-enoyl-CoA Hydratase, Chain A, domain 1"/>
    <property type="match status" value="2"/>
</dbReference>
<dbReference type="GO" id="GO:0009317">
    <property type="term" value="C:acetyl-CoA carboxylase complex"/>
    <property type="evidence" value="ECO:0007669"/>
    <property type="project" value="UniProtKB-ARBA"/>
</dbReference>
<dbReference type="InterPro" id="IPR011763">
    <property type="entry name" value="COA_CT_C"/>
</dbReference>
<accession>A0AAU7CWA7</accession>
<evidence type="ECO:0000313" key="5">
    <source>
        <dbReference type="EMBL" id="XBH09952.1"/>
    </source>
</evidence>
<dbReference type="EMBL" id="CP121195">
    <property type="protein sequence ID" value="XBH13387.1"/>
    <property type="molecule type" value="Genomic_DNA"/>
</dbReference>
<dbReference type="FunFam" id="3.90.226.10:FF:000016">
    <property type="entry name" value="Propionyl-CoA carboxylase, beta subunit"/>
    <property type="match status" value="1"/>
</dbReference>
<dbReference type="FunFam" id="3.90.226.10:FF:000017">
    <property type="entry name" value="Propionyl-CoA carboxylase subunit beta 5"/>
    <property type="match status" value="1"/>
</dbReference>
<dbReference type="GO" id="GO:0003989">
    <property type="term" value="F:acetyl-CoA carboxylase activity"/>
    <property type="evidence" value="ECO:0007669"/>
    <property type="project" value="UniProtKB-ARBA"/>
</dbReference>
<dbReference type="PANTHER" id="PTHR43842:SF2">
    <property type="entry name" value="PROPIONYL-COA CARBOXYLASE BETA CHAIN, MITOCHONDRIAL"/>
    <property type="match status" value="1"/>
</dbReference>
<dbReference type="PROSITE" id="PS50980">
    <property type="entry name" value="COA_CT_NTER"/>
    <property type="match status" value="1"/>
</dbReference>
<proteinExistence type="inferred from homology"/>
<evidence type="ECO:0000256" key="2">
    <source>
        <dbReference type="ARBA" id="ARBA00074538"/>
    </source>
</evidence>
<dbReference type="Pfam" id="PF01039">
    <property type="entry name" value="Carboxyl_trans"/>
    <property type="match status" value="1"/>
</dbReference>
<protein>
    <recommendedName>
        <fullName evidence="2">Propionyl-CoA carboxylase beta chain</fullName>
    </recommendedName>
</protein>
<dbReference type="AlphaFoldDB" id="A0AAU7CWA7"/>